<feature type="domain" description="Glucan biosynthesis periplasmic MdoG C-terminal" evidence="5">
    <location>
        <begin position="57"/>
        <end position="536"/>
    </location>
</feature>
<dbReference type="RefSeq" id="WP_125326392.1">
    <property type="nucleotide sequence ID" value="NZ_CP034328.1"/>
</dbReference>
<evidence type="ECO:0000256" key="2">
    <source>
        <dbReference type="ARBA" id="ARBA00005001"/>
    </source>
</evidence>
<dbReference type="InterPro" id="IPR011013">
    <property type="entry name" value="Gal_mutarotase_sf_dom"/>
</dbReference>
<proteinExistence type="inferred from homology"/>
<dbReference type="SUPFAM" id="SSF81296">
    <property type="entry name" value="E set domains"/>
    <property type="match status" value="1"/>
</dbReference>
<comment type="similarity">
    <text evidence="3">Belongs to the OpgD/OpgG family.</text>
</comment>
<dbReference type="GO" id="GO:0030288">
    <property type="term" value="C:outer membrane-bounded periplasmic space"/>
    <property type="evidence" value="ECO:0007669"/>
    <property type="project" value="TreeGrafter"/>
</dbReference>
<evidence type="ECO:0000256" key="1">
    <source>
        <dbReference type="ARBA" id="ARBA00004418"/>
    </source>
</evidence>
<dbReference type="PANTHER" id="PTHR30504:SF2">
    <property type="entry name" value="GLUCANS BIOSYNTHESIS PROTEIN G"/>
    <property type="match status" value="1"/>
</dbReference>
<evidence type="ECO:0000313" key="6">
    <source>
        <dbReference type="EMBL" id="AZL60200.1"/>
    </source>
</evidence>
<organism evidence="6 7">
    <name type="scientific">Tabrizicola piscis</name>
    <dbReference type="NCBI Taxonomy" id="2494374"/>
    <lineage>
        <taxon>Bacteria</taxon>
        <taxon>Pseudomonadati</taxon>
        <taxon>Pseudomonadota</taxon>
        <taxon>Alphaproteobacteria</taxon>
        <taxon>Rhodobacterales</taxon>
        <taxon>Paracoccaceae</taxon>
        <taxon>Tabrizicola</taxon>
    </lineage>
</organism>
<dbReference type="Pfam" id="PF04349">
    <property type="entry name" value="MdoG"/>
    <property type="match status" value="1"/>
</dbReference>
<dbReference type="GO" id="GO:0051274">
    <property type="term" value="P:beta-glucan biosynthetic process"/>
    <property type="evidence" value="ECO:0007669"/>
    <property type="project" value="TreeGrafter"/>
</dbReference>
<dbReference type="InterPro" id="IPR014438">
    <property type="entry name" value="Glucan_biosyn_MdoG/MdoD"/>
</dbReference>
<evidence type="ECO:0000259" key="5">
    <source>
        <dbReference type="Pfam" id="PF04349"/>
    </source>
</evidence>
<comment type="subcellular location">
    <subcellularLocation>
        <location evidence="1">Periplasm</location>
    </subcellularLocation>
</comment>
<dbReference type="Gene3D" id="2.70.98.10">
    <property type="match status" value="1"/>
</dbReference>
<name>A0A3S8U9F7_9RHOB</name>
<dbReference type="UniPathway" id="UPA00637"/>
<dbReference type="KEGG" id="taw:EI545_16020"/>
<dbReference type="OrthoDB" id="9777817at2"/>
<keyword evidence="4" id="KW-0574">Periplasm</keyword>
<sequence>MPVEPGLHITLPRRGVLAGISTLVLLHCGTSLVPMARAQTAPAPEAAPDAAPVGVPFDFDTLTEEMRLLSQAEAVAAERASGFFSDFTYDDYNSVQFNPKRARWAGPEAGFHLHAFHMGWLFAEPVNLFEIEGGVAQPMVFSTDDFLYYDRVKDRVPLHEPLPGVAGFRLNAPLNRADLFDEVIAFLGASYFRAVGRGNGYGLSARGLAINSGLNQPEEFPRFSRFWVEKPVPFAREVTVYAALESASCTGAYRFVIRPGTNTEVDVTARLFFRTEVDQFGIAPLTSMFLFSEKNRADFDDFRPNVHDSDGLAILRRDGDRIWRPLNNPVKLTESWFVEENLQSFGLMQRDREFESYQDAVSHYERRPSLLVEPLADWGRGAVRLVEIPSDLEVNDNIVAFWVPEAKPVPGTMVEYAYRLHWGLLPVDPAADVAYVKETRAGTGGVSGVENTEGTRKFVVDFAGGMLATLPTDAEVEAVVTITGGEISVQTLSKIDSVNIWRLVIDVLPETGATVELVAHVAGYGRKLSENWQYQWVTA</sequence>
<protein>
    <submittedName>
        <fullName evidence="6">Glucan biosynthesis protein G</fullName>
    </submittedName>
</protein>
<dbReference type="PANTHER" id="PTHR30504">
    <property type="entry name" value="GLUCANS BIOSYNTHESIS PROTEIN"/>
    <property type="match status" value="1"/>
</dbReference>
<dbReference type="Gene3D" id="2.60.40.10">
    <property type="entry name" value="Immunoglobulins"/>
    <property type="match status" value="1"/>
</dbReference>
<keyword evidence="7" id="KW-1185">Reference proteome</keyword>
<dbReference type="SUPFAM" id="SSF74650">
    <property type="entry name" value="Galactose mutarotase-like"/>
    <property type="match status" value="1"/>
</dbReference>
<reference evidence="6 7" key="1">
    <citation type="submission" date="2018-12" db="EMBL/GenBank/DDBJ databases">
        <title>Complete genome sequencing of Tabrizicola sp. K13M18.</title>
        <authorList>
            <person name="Bae J.-W."/>
        </authorList>
    </citation>
    <scope>NUCLEOTIDE SEQUENCE [LARGE SCALE GENOMIC DNA]</scope>
    <source>
        <strain evidence="6 7">K13M18</strain>
    </source>
</reference>
<dbReference type="Proteomes" id="UP000282002">
    <property type="component" value="Chromosome"/>
</dbReference>
<gene>
    <name evidence="6" type="ORF">EI545_16020</name>
</gene>
<comment type="pathway">
    <text evidence="2">Glycan metabolism; osmoregulated periplasmic glucan (OPG) biosynthesis.</text>
</comment>
<evidence type="ECO:0000313" key="7">
    <source>
        <dbReference type="Proteomes" id="UP000282002"/>
    </source>
</evidence>
<dbReference type="InterPro" id="IPR013783">
    <property type="entry name" value="Ig-like_fold"/>
</dbReference>
<dbReference type="InterPro" id="IPR007444">
    <property type="entry name" value="Glucan_biosyn_MdoG_C"/>
</dbReference>
<dbReference type="AlphaFoldDB" id="A0A3S8U9F7"/>
<evidence type="ECO:0000256" key="4">
    <source>
        <dbReference type="ARBA" id="ARBA00022764"/>
    </source>
</evidence>
<dbReference type="EMBL" id="CP034328">
    <property type="protein sequence ID" value="AZL60200.1"/>
    <property type="molecule type" value="Genomic_DNA"/>
</dbReference>
<accession>A0A3S8U9F7</accession>
<dbReference type="InterPro" id="IPR014718">
    <property type="entry name" value="GH-type_carb-bd"/>
</dbReference>
<dbReference type="InterPro" id="IPR014756">
    <property type="entry name" value="Ig_E-set"/>
</dbReference>
<evidence type="ECO:0000256" key="3">
    <source>
        <dbReference type="ARBA" id="ARBA00009284"/>
    </source>
</evidence>
<dbReference type="GO" id="GO:0003824">
    <property type="term" value="F:catalytic activity"/>
    <property type="evidence" value="ECO:0007669"/>
    <property type="project" value="InterPro"/>
</dbReference>
<dbReference type="PIRSF" id="PIRSF006281">
    <property type="entry name" value="MdoG"/>
    <property type="match status" value="1"/>
</dbReference>
<dbReference type="GO" id="GO:0030246">
    <property type="term" value="F:carbohydrate binding"/>
    <property type="evidence" value="ECO:0007669"/>
    <property type="project" value="InterPro"/>
</dbReference>